<evidence type="ECO:0000256" key="5">
    <source>
        <dbReference type="ARBA" id="ARBA00022525"/>
    </source>
</evidence>
<dbReference type="Gene3D" id="3.10.50.10">
    <property type="match status" value="1"/>
</dbReference>
<proteinExistence type="inferred from homology"/>
<dbReference type="InterPro" id="IPR001223">
    <property type="entry name" value="Glyco_hydro18_cat"/>
</dbReference>
<dbReference type="InterPro" id="IPR018371">
    <property type="entry name" value="Chitin-binding_1_CS"/>
</dbReference>
<keyword evidence="6 12" id="KW-0147">Chitin-binding</keyword>
<dbReference type="GO" id="GO:0000272">
    <property type="term" value="P:polysaccharide catabolic process"/>
    <property type="evidence" value="ECO:0007669"/>
    <property type="project" value="UniProtKB-KW"/>
</dbReference>
<evidence type="ECO:0000256" key="7">
    <source>
        <dbReference type="ARBA" id="ARBA00022801"/>
    </source>
</evidence>
<evidence type="ECO:0000259" key="15">
    <source>
        <dbReference type="PROSITE" id="PS50941"/>
    </source>
</evidence>
<evidence type="ECO:0000256" key="8">
    <source>
        <dbReference type="ARBA" id="ARBA00023024"/>
    </source>
</evidence>
<dbReference type="SMART" id="SM00636">
    <property type="entry name" value="Glyco_18"/>
    <property type="match status" value="1"/>
</dbReference>
<dbReference type="OrthoDB" id="73875at2759"/>
<evidence type="ECO:0000256" key="10">
    <source>
        <dbReference type="ARBA" id="ARBA00023295"/>
    </source>
</evidence>
<evidence type="ECO:0000256" key="6">
    <source>
        <dbReference type="ARBA" id="ARBA00022669"/>
    </source>
</evidence>
<dbReference type="EC" id="3.2.1.14" evidence="4"/>
<evidence type="ECO:0000259" key="16">
    <source>
        <dbReference type="PROSITE" id="PS51910"/>
    </source>
</evidence>
<dbReference type="GO" id="GO:0006032">
    <property type="term" value="P:chitin catabolic process"/>
    <property type="evidence" value="ECO:0007669"/>
    <property type="project" value="UniProtKB-KW"/>
</dbReference>
<dbReference type="SUPFAM" id="SSF51445">
    <property type="entry name" value="(Trans)glycosidases"/>
    <property type="match status" value="1"/>
</dbReference>
<keyword evidence="12" id="KW-1015">Disulfide bond</keyword>
<evidence type="ECO:0000256" key="14">
    <source>
        <dbReference type="SAM" id="SignalP"/>
    </source>
</evidence>
<evidence type="ECO:0000256" key="3">
    <source>
        <dbReference type="ARBA" id="ARBA00008682"/>
    </source>
</evidence>
<evidence type="ECO:0000313" key="18">
    <source>
        <dbReference type="Proteomes" id="UP000076881"/>
    </source>
</evidence>
<evidence type="ECO:0000256" key="4">
    <source>
        <dbReference type="ARBA" id="ARBA00012729"/>
    </source>
</evidence>
<dbReference type="SUPFAM" id="SSF54556">
    <property type="entry name" value="Chitinase insertion domain"/>
    <property type="match status" value="1"/>
</dbReference>
<keyword evidence="14" id="KW-0732">Signal</keyword>
<feature type="signal peptide" evidence="14">
    <location>
        <begin position="1"/>
        <end position="18"/>
    </location>
</feature>
<dbReference type="GO" id="GO:0008061">
    <property type="term" value="F:chitin binding"/>
    <property type="evidence" value="ECO:0007669"/>
    <property type="project" value="UniProtKB-UniRule"/>
</dbReference>
<keyword evidence="5" id="KW-0964">Secreted</keyword>
<evidence type="ECO:0000256" key="9">
    <source>
        <dbReference type="ARBA" id="ARBA00023277"/>
    </source>
</evidence>
<gene>
    <name evidence="17" type="ORF">LEL_08384</name>
</gene>
<keyword evidence="18" id="KW-1185">Reference proteome</keyword>
<dbReference type="CDD" id="cd00035">
    <property type="entry name" value="ChtBD1"/>
    <property type="match status" value="1"/>
</dbReference>
<dbReference type="InterPro" id="IPR017853">
    <property type="entry name" value="GH"/>
</dbReference>
<dbReference type="InterPro" id="IPR050314">
    <property type="entry name" value="Glycosyl_Hydrlase_18"/>
</dbReference>
<dbReference type="InterPro" id="IPR029070">
    <property type="entry name" value="Chitinase_insertion_sf"/>
</dbReference>
<dbReference type="Proteomes" id="UP000076881">
    <property type="component" value="Unassembled WGS sequence"/>
</dbReference>
<evidence type="ECO:0000313" key="17">
    <source>
        <dbReference type="EMBL" id="OAA74803.1"/>
    </source>
</evidence>
<keyword evidence="10 13" id="KW-0326">Glycosidase</keyword>
<dbReference type="InterPro" id="IPR001002">
    <property type="entry name" value="Chitin-bd_1"/>
</dbReference>
<evidence type="ECO:0000256" key="11">
    <source>
        <dbReference type="ARBA" id="ARBA00023326"/>
    </source>
</evidence>
<organism evidence="17 18">
    <name type="scientific">Akanthomyces lecanii RCEF 1005</name>
    <dbReference type="NCBI Taxonomy" id="1081108"/>
    <lineage>
        <taxon>Eukaryota</taxon>
        <taxon>Fungi</taxon>
        <taxon>Dikarya</taxon>
        <taxon>Ascomycota</taxon>
        <taxon>Pezizomycotina</taxon>
        <taxon>Sordariomycetes</taxon>
        <taxon>Hypocreomycetidae</taxon>
        <taxon>Hypocreales</taxon>
        <taxon>Cordycipitaceae</taxon>
        <taxon>Akanthomyces</taxon>
        <taxon>Cordyceps confragosa</taxon>
    </lineage>
</organism>
<reference evidence="17 18" key="1">
    <citation type="journal article" date="2016" name="Genome Biol. Evol.">
        <title>Divergent and convergent evolution of fungal pathogenicity.</title>
        <authorList>
            <person name="Shang Y."/>
            <person name="Xiao G."/>
            <person name="Zheng P."/>
            <person name="Cen K."/>
            <person name="Zhan S."/>
            <person name="Wang C."/>
        </authorList>
    </citation>
    <scope>NUCLEOTIDE SEQUENCE [LARGE SCALE GENOMIC DNA]</scope>
    <source>
        <strain evidence="17 18">RCEF 1005</strain>
    </source>
</reference>
<dbReference type="PROSITE" id="PS00026">
    <property type="entry name" value="CHIT_BIND_I_1"/>
    <property type="match status" value="1"/>
</dbReference>
<dbReference type="InterPro" id="IPR011583">
    <property type="entry name" value="Chitinase_II/V-like_cat"/>
</dbReference>
<comment type="subcellular location">
    <subcellularLocation>
        <location evidence="2">Secreted</location>
    </subcellularLocation>
</comment>
<dbReference type="Gene3D" id="3.20.20.80">
    <property type="entry name" value="Glycosidases"/>
    <property type="match status" value="1"/>
</dbReference>
<dbReference type="Pfam" id="PF00187">
    <property type="entry name" value="Chitin_bind_1"/>
    <property type="match status" value="1"/>
</dbReference>
<dbReference type="PROSITE" id="PS01095">
    <property type="entry name" value="GH18_1"/>
    <property type="match status" value="1"/>
</dbReference>
<comment type="similarity">
    <text evidence="3">Belongs to the glycosyl hydrolase 18 family. Chitinase class V subfamily.</text>
</comment>
<dbReference type="EMBL" id="AZHF01000006">
    <property type="protein sequence ID" value="OAA74803.1"/>
    <property type="molecule type" value="Genomic_DNA"/>
</dbReference>
<protein>
    <recommendedName>
        <fullName evidence="4">chitinase</fullName>
        <ecNumber evidence="4">3.2.1.14</ecNumber>
    </recommendedName>
</protein>
<dbReference type="STRING" id="1081108.A0A168F864"/>
<dbReference type="Pfam" id="PF00704">
    <property type="entry name" value="Glyco_hydro_18"/>
    <property type="match status" value="1"/>
</dbReference>
<evidence type="ECO:0000256" key="13">
    <source>
        <dbReference type="RuleBase" id="RU000489"/>
    </source>
</evidence>
<dbReference type="SMART" id="SM00270">
    <property type="entry name" value="ChtBD1"/>
    <property type="match status" value="2"/>
</dbReference>
<feature type="disulfide bond" evidence="12">
    <location>
        <begin position="119"/>
        <end position="131"/>
    </location>
</feature>
<dbReference type="GO" id="GO:0008843">
    <property type="term" value="F:endochitinase activity"/>
    <property type="evidence" value="ECO:0007669"/>
    <property type="project" value="UniProtKB-EC"/>
</dbReference>
<keyword evidence="9" id="KW-0119">Carbohydrate metabolism</keyword>
<keyword evidence="7 13" id="KW-0378">Hydrolase</keyword>
<sequence>MRIFRTTLLALLATEAVAESSFIDQAIASGQLKPPKDTTRKSNGSYALAAASASGDSPDYHCAKDKPCAIGCCGPLDEEGKGICGMGPKFCGDGCTSDCGRKSDCDAGWGMQWSKAGPCPLNVCCSEFGFCGTTQDFCRGKTVTSPSCSASAGSANKRIIGYYEGWNYQRSCDTMKPSEIPLGYYTHINYAFALIHPTQFTIDAMDDKTGSLYREVTGLKSRDPGLKVWIAIGGWAFNDPGPTQSTFSLVAKAPAAQEIFFNSLITFLINNNFDGVDIDWEYPAADDRGGKPEDFKNLVAFMAKLRSRLNASGKDFGLSITLPSSYWYMQHFDIIALEPHVDWFNMMTYDIHGTWDGDIPSLGPRVQAHTNLTEIELAMELLWRNNINPERVTMGLGFYGRSFTLKDPSCTAPGCPFSGPGKPGECTGTGGILSAGEINRAIKNGGKMILDEPSAAQIVTFGGDQWVSFDDSKSLGMKQKWANEHCIGGLMVWAIDLDDGSLLDALFGNTGHKKRKTRDPKDNDYDVNCFAGGINGG</sequence>
<dbReference type="InterPro" id="IPR001579">
    <property type="entry name" value="Glyco_hydro_18_chit_AS"/>
</dbReference>
<evidence type="ECO:0000256" key="12">
    <source>
        <dbReference type="PROSITE-ProRule" id="PRU00261"/>
    </source>
</evidence>
<dbReference type="InterPro" id="IPR036861">
    <property type="entry name" value="Endochitinase-like_sf"/>
</dbReference>
<dbReference type="AlphaFoldDB" id="A0A168F864"/>
<dbReference type="PROSITE" id="PS51910">
    <property type="entry name" value="GH18_2"/>
    <property type="match status" value="1"/>
</dbReference>
<keyword evidence="8" id="KW-0146">Chitin degradation</keyword>
<feature type="disulfide bond" evidence="12">
    <location>
        <begin position="124"/>
        <end position="138"/>
    </location>
</feature>
<feature type="domain" description="GH18" evidence="16">
    <location>
        <begin position="157"/>
        <end position="513"/>
    </location>
</feature>
<feature type="domain" description="Chitin-binding type-1" evidence="15">
    <location>
        <begin position="96"/>
        <end position="154"/>
    </location>
</feature>
<comment type="caution">
    <text evidence="17">The sequence shown here is derived from an EMBL/GenBank/DDBJ whole genome shotgun (WGS) entry which is preliminary data.</text>
</comment>
<dbReference type="PANTHER" id="PTHR11177">
    <property type="entry name" value="CHITINASE"/>
    <property type="match status" value="1"/>
</dbReference>
<comment type="caution">
    <text evidence="12">Lacks conserved residue(s) required for the propagation of feature annotation.</text>
</comment>
<evidence type="ECO:0000256" key="1">
    <source>
        <dbReference type="ARBA" id="ARBA00000822"/>
    </source>
</evidence>
<accession>A0A168F864</accession>
<name>A0A168F864_CORDF</name>
<dbReference type="PANTHER" id="PTHR11177:SF333">
    <property type="entry name" value="CHITINASE"/>
    <property type="match status" value="1"/>
</dbReference>
<keyword evidence="11" id="KW-0624">Polysaccharide degradation</keyword>
<dbReference type="PROSITE" id="PS50941">
    <property type="entry name" value="CHIT_BIND_I_2"/>
    <property type="match status" value="1"/>
</dbReference>
<dbReference type="Gene3D" id="3.30.60.10">
    <property type="entry name" value="Endochitinase-like"/>
    <property type="match status" value="1"/>
</dbReference>
<feature type="chain" id="PRO_5007896719" description="chitinase" evidence="14">
    <location>
        <begin position="19"/>
        <end position="537"/>
    </location>
</feature>
<dbReference type="SUPFAM" id="SSF57016">
    <property type="entry name" value="Plant lectins/antimicrobial peptides"/>
    <property type="match status" value="1"/>
</dbReference>
<evidence type="ECO:0000256" key="2">
    <source>
        <dbReference type="ARBA" id="ARBA00004613"/>
    </source>
</evidence>
<comment type="catalytic activity">
    <reaction evidence="1">
        <text>Random endo-hydrolysis of N-acetyl-beta-D-glucosaminide (1-&gt;4)-beta-linkages in chitin and chitodextrins.</text>
        <dbReference type="EC" id="3.2.1.14"/>
    </reaction>
</comment>
<dbReference type="GO" id="GO:0005576">
    <property type="term" value="C:extracellular region"/>
    <property type="evidence" value="ECO:0007669"/>
    <property type="project" value="UniProtKB-SubCell"/>
</dbReference>